<organism evidence="1 2">
    <name type="scientific">Brassica cretica</name>
    <name type="common">Mustard</name>
    <dbReference type="NCBI Taxonomy" id="69181"/>
    <lineage>
        <taxon>Eukaryota</taxon>
        <taxon>Viridiplantae</taxon>
        <taxon>Streptophyta</taxon>
        <taxon>Embryophyta</taxon>
        <taxon>Tracheophyta</taxon>
        <taxon>Spermatophyta</taxon>
        <taxon>Magnoliopsida</taxon>
        <taxon>eudicotyledons</taxon>
        <taxon>Gunneridae</taxon>
        <taxon>Pentapetalae</taxon>
        <taxon>rosids</taxon>
        <taxon>malvids</taxon>
        <taxon>Brassicales</taxon>
        <taxon>Brassicaceae</taxon>
        <taxon>Brassiceae</taxon>
        <taxon>Brassica</taxon>
    </lineage>
</organism>
<reference evidence="1 2" key="1">
    <citation type="journal article" date="2020" name="BMC Genomics">
        <title>Intraspecific diversification of the crop wild relative Brassica cretica Lam. using demographic model selection.</title>
        <authorList>
            <person name="Kioukis A."/>
            <person name="Michalopoulou V.A."/>
            <person name="Briers L."/>
            <person name="Pirintsos S."/>
            <person name="Studholme D.J."/>
            <person name="Pavlidis P."/>
            <person name="Sarris P.F."/>
        </authorList>
    </citation>
    <scope>NUCLEOTIDE SEQUENCE [LARGE SCALE GENOMIC DNA]</scope>
    <source>
        <strain evidence="2">cv. PFS-1207/04</strain>
    </source>
</reference>
<dbReference type="EMBL" id="QGKV02000759">
    <property type="protein sequence ID" value="KAF3567161.1"/>
    <property type="molecule type" value="Genomic_DNA"/>
</dbReference>
<dbReference type="Proteomes" id="UP000266723">
    <property type="component" value="Unassembled WGS sequence"/>
</dbReference>
<protein>
    <submittedName>
        <fullName evidence="1">Uncharacterized protein</fullName>
    </submittedName>
</protein>
<keyword evidence="2" id="KW-1185">Reference proteome</keyword>
<gene>
    <name evidence="1" type="ORF">DY000_02017872</name>
</gene>
<proteinExistence type="predicted"/>
<comment type="caution">
    <text evidence="1">The sequence shown here is derived from an EMBL/GenBank/DDBJ whole genome shotgun (WGS) entry which is preliminary data.</text>
</comment>
<evidence type="ECO:0000313" key="1">
    <source>
        <dbReference type="EMBL" id="KAF3567161.1"/>
    </source>
</evidence>
<accession>A0ABQ7D3X9</accession>
<evidence type="ECO:0000313" key="2">
    <source>
        <dbReference type="Proteomes" id="UP000266723"/>
    </source>
</evidence>
<name>A0ABQ7D3X9_BRACR</name>
<sequence>MFVYHQDHFPEQVTHVHPPQSLPIIRIQKQQPLLPRQLTRDQYTMQHVLKNGGASVPESSDMHSLHQLILSNPSLPQQQTAPSTTDVHRCITKAFPIISI</sequence>